<organism evidence="1 2">
    <name type="scientific">Bacillus phage Ray17</name>
    <dbReference type="NCBI Taxonomy" id="2315627"/>
    <lineage>
        <taxon>Viruses</taxon>
        <taxon>Duplodnaviria</taxon>
        <taxon>Heunggongvirae</taxon>
        <taxon>Uroviricota</taxon>
        <taxon>Caudoviricetes</taxon>
        <taxon>Trautnerviridae</taxon>
        <taxon>Polsinellivirinae</taxon>
        <taxon>Splendidredvirus</taxon>
        <taxon>Splendidredvirus ray17</taxon>
    </lineage>
</organism>
<keyword evidence="2" id="KW-1185">Reference proteome</keyword>
<dbReference type="InterPro" id="IPR036390">
    <property type="entry name" value="WH_DNA-bd_sf"/>
</dbReference>
<gene>
    <name evidence="1" type="ORF">Ray17_14</name>
</gene>
<accession>A0A386K725</accession>
<evidence type="ECO:0000313" key="1">
    <source>
        <dbReference type="EMBL" id="AYD80915.1"/>
    </source>
</evidence>
<dbReference type="Gene3D" id="1.10.10.10">
    <property type="entry name" value="Winged helix-like DNA-binding domain superfamily/Winged helix DNA-binding domain"/>
    <property type="match status" value="1"/>
</dbReference>
<dbReference type="EMBL" id="MH752385">
    <property type="protein sequence ID" value="AYD80915.1"/>
    <property type="molecule type" value="Genomic_DNA"/>
</dbReference>
<dbReference type="Proteomes" id="UP000281415">
    <property type="component" value="Segment"/>
</dbReference>
<evidence type="ECO:0000313" key="2">
    <source>
        <dbReference type="Proteomes" id="UP000281415"/>
    </source>
</evidence>
<sequence>MAKQTFRTKKELSEEYGEKIIMSTSLDMTEKVQPGEWIEVYDSVADQGAAGKVTNVTPNEIEFEKWPLKFNKQLCFMKFVQGDVFKLKETAEPERIPEKQMNWEGVAEDDYRTYQYMKVTQKQFFVLQLLNNYPGSLPNFVADKLDIDLSQARFFLTNLRKKGLVKRVDSDSRFPFEAYSLTKYANDLLKEAMKEAKR</sequence>
<dbReference type="SUPFAM" id="SSF46785">
    <property type="entry name" value="Winged helix' DNA-binding domain"/>
    <property type="match status" value="1"/>
</dbReference>
<dbReference type="InterPro" id="IPR036388">
    <property type="entry name" value="WH-like_DNA-bd_sf"/>
</dbReference>
<reference evidence="2" key="1">
    <citation type="submission" date="2018-08" db="EMBL/GenBank/DDBJ databases">
        <authorList>
            <person name="Showalter R."/>
            <person name="Adat I."/>
            <person name="Raab R."/>
            <person name="Temple L."/>
        </authorList>
    </citation>
    <scope>NUCLEOTIDE SEQUENCE [LARGE SCALE GENOMIC DNA]</scope>
</reference>
<name>A0A386K725_9CAUD</name>
<protein>
    <submittedName>
        <fullName evidence="1">Uncharacterized protein</fullName>
    </submittedName>
</protein>
<proteinExistence type="predicted"/>